<dbReference type="Proteomes" id="UP001211987">
    <property type="component" value="Unassembled WGS sequence"/>
</dbReference>
<reference evidence="2 3" key="1">
    <citation type="submission" date="2018-08" db="EMBL/GenBank/DDBJ databases">
        <title>A genome reference for cultivated species of the human gut microbiota.</title>
        <authorList>
            <person name="Zou Y."/>
            <person name="Xue W."/>
            <person name="Luo G."/>
        </authorList>
    </citation>
    <scope>NUCLEOTIDE SEQUENCE [LARGE SCALE GENOMIC DNA]</scope>
    <source>
        <strain evidence="2 3">OM06-4</strain>
    </source>
</reference>
<evidence type="ECO:0000313" key="3">
    <source>
        <dbReference type="Proteomes" id="UP000261032"/>
    </source>
</evidence>
<dbReference type="Proteomes" id="UP000261032">
    <property type="component" value="Unassembled WGS sequence"/>
</dbReference>
<organism evidence="2 3">
    <name type="scientific">Thomasclavelia ramosa</name>
    <dbReference type="NCBI Taxonomy" id="1547"/>
    <lineage>
        <taxon>Bacteria</taxon>
        <taxon>Bacillati</taxon>
        <taxon>Bacillota</taxon>
        <taxon>Erysipelotrichia</taxon>
        <taxon>Erysipelotrichales</taxon>
        <taxon>Coprobacillaceae</taxon>
        <taxon>Thomasclavelia</taxon>
    </lineage>
</organism>
<evidence type="ECO:0000313" key="1">
    <source>
        <dbReference type="EMBL" id="MDB7085608.1"/>
    </source>
</evidence>
<comment type="caution">
    <text evidence="2">The sequence shown here is derived from an EMBL/GenBank/DDBJ whole genome shotgun (WGS) entry which is preliminary data.</text>
</comment>
<evidence type="ECO:0000313" key="2">
    <source>
        <dbReference type="EMBL" id="RGD78155.1"/>
    </source>
</evidence>
<gene>
    <name evidence="2" type="ORF">DXB93_17535</name>
    <name evidence="1" type="ORF">PM738_17535</name>
</gene>
<dbReference type="AlphaFoldDB" id="A0A3E3E7W1"/>
<reference evidence="1" key="2">
    <citation type="submission" date="2023-01" db="EMBL/GenBank/DDBJ databases">
        <title>Human gut microbiome strain richness.</title>
        <authorList>
            <person name="Chen-Liaw A."/>
        </authorList>
    </citation>
    <scope>NUCLEOTIDE SEQUENCE</scope>
    <source>
        <strain evidence="1">1001217st2_G6_1001217B_191108</strain>
    </source>
</reference>
<dbReference type="GeneID" id="64197038"/>
<dbReference type="EMBL" id="JAQLKE010000045">
    <property type="protein sequence ID" value="MDB7085608.1"/>
    <property type="molecule type" value="Genomic_DNA"/>
</dbReference>
<dbReference type="EMBL" id="QUSL01000049">
    <property type="protein sequence ID" value="RGD78155.1"/>
    <property type="molecule type" value="Genomic_DNA"/>
</dbReference>
<proteinExistence type="predicted"/>
<name>A0A3E3E7W1_9FIRM</name>
<protein>
    <submittedName>
        <fullName evidence="2">Uncharacterized protein</fullName>
    </submittedName>
</protein>
<sequence length="100" mass="11776">MLARLYVIIESEDIKDYQMIKDLLLQINPNFSISPSREYAGKKDCSEFFVTANLDVTEVPLLLERLNNDWDGEIDDCSCYGFNTRMFHDLVYYLEFALFE</sequence>
<accession>A0A3E3E7W1</accession>
<dbReference type="RefSeq" id="WP_022008210.1">
    <property type="nucleotide sequence ID" value="NZ_AP031443.1"/>
</dbReference>